<sequence>MNFESSTSGTTDSQQIILIDTNSDSLASNMSNNQQIPRGYPKDVVWEYFTKGSAADKYGHYGATCQYCGQYWLREKPKIMESYLVLYCEKVSNNVNTIFLCKVAERAERSQDDTFTCCDILWAVIVNPFFVDLLKISEPGYTPPSRNTLSGHLLDKELATIS</sequence>
<dbReference type="Proteomes" id="UP000789920">
    <property type="component" value="Unassembled WGS sequence"/>
</dbReference>
<accession>A0ACA9SDY3</accession>
<protein>
    <submittedName>
        <fullName evidence="1">3348_t:CDS:1</fullName>
    </submittedName>
</protein>
<feature type="non-terminal residue" evidence="1">
    <location>
        <position position="162"/>
    </location>
</feature>
<name>A0ACA9SDY3_9GLOM</name>
<reference evidence="1" key="1">
    <citation type="submission" date="2021-06" db="EMBL/GenBank/DDBJ databases">
        <authorList>
            <person name="Kallberg Y."/>
            <person name="Tangrot J."/>
            <person name="Rosling A."/>
        </authorList>
    </citation>
    <scope>NUCLEOTIDE SEQUENCE</scope>
    <source>
        <strain evidence="1">MA461A</strain>
    </source>
</reference>
<evidence type="ECO:0000313" key="1">
    <source>
        <dbReference type="EMBL" id="CAG8835055.1"/>
    </source>
</evidence>
<dbReference type="EMBL" id="CAJVQC010110897">
    <property type="protein sequence ID" value="CAG8835055.1"/>
    <property type="molecule type" value="Genomic_DNA"/>
</dbReference>
<organism evidence="1 2">
    <name type="scientific">Racocetra persica</name>
    <dbReference type="NCBI Taxonomy" id="160502"/>
    <lineage>
        <taxon>Eukaryota</taxon>
        <taxon>Fungi</taxon>
        <taxon>Fungi incertae sedis</taxon>
        <taxon>Mucoromycota</taxon>
        <taxon>Glomeromycotina</taxon>
        <taxon>Glomeromycetes</taxon>
        <taxon>Diversisporales</taxon>
        <taxon>Gigasporaceae</taxon>
        <taxon>Racocetra</taxon>
    </lineage>
</organism>
<gene>
    <name evidence="1" type="ORF">RPERSI_LOCUS29410</name>
</gene>
<keyword evidence="2" id="KW-1185">Reference proteome</keyword>
<proteinExistence type="predicted"/>
<comment type="caution">
    <text evidence="1">The sequence shown here is derived from an EMBL/GenBank/DDBJ whole genome shotgun (WGS) entry which is preliminary data.</text>
</comment>
<evidence type="ECO:0000313" key="2">
    <source>
        <dbReference type="Proteomes" id="UP000789920"/>
    </source>
</evidence>